<name>A0AA42HUD3_9BURK</name>
<dbReference type="EMBL" id="JAODZU010000021">
    <property type="protein sequence ID" value="MDH0364466.1"/>
    <property type="molecule type" value="Genomic_DNA"/>
</dbReference>
<reference evidence="1" key="1">
    <citation type="submission" date="2022-09" db="EMBL/GenBank/DDBJ databases">
        <title>Intensive care unit water sources are persistently colonized with multi-drug resistant bacteria and are the site of extensive horizontal gene transfer of antibiotic resistance genes.</title>
        <authorList>
            <person name="Diorio-Toth L."/>
        </authorList>
    </citation>
    <scope>NUCLEOTIDE SEQUENCE</scope>
    <source>
        <strain evidence="1">GD04130</strain>
    </source>
</reference>
<gene>
    <name evidence="1" type="ORF">N7330_15595</name>
</gene>
<protein>
    <submittedName>
        <fullName evidence="1">DUF262 domain-containing protein</fullName>
    </submittedName>
</protein>
<organism evidence="1 2">
    <name type="scientific">Comamonas aquatica</name>
    <dbReference type="NCBI Taxonomy" id="225991"/>
    <lineage>
        <taxon>Bacteria</taxon>
        <taxon>Pseudomonadati</taxon>
        <taxon>Pseudomonadota</taxon>
        <taxon>Betaproteobacteria</taxon>
        <taxon>Burkholderiales</taxon>
        <taxon>Comamonadaceae</taxon>
        <taxon>Comamonas</taxon>
    </lineage>
</organism>
<comment type="caution">
    <text evidence="1">The sequence shown here is derived from an EMBL/GenBank/DDBJ whole genome shotgun (WGS) entry which is preliminary data.</text>
</comment>
<evidence type="ECO:0000313" key="1">
    <source>
        <dbReference type="EMBL" id="MDH0364466.1"/>
    </source>
</evidence>
<sequence>MKTALANNVVFIQITTDASSALKTINGRGVGLNSMDLLKNLLFTQAKQGGCG</sequence>
<dbReference type="AlphaFoldDB" id="A0AA42HUD3"/>
<proteinExistence type="predicted"/>
<dbReference type="Proteomes" id="UP001158297">
    <property type="component" value="Unassembled WGS sequence"/>
</dbReference>
<dbReference type="RefSeq" id="WP_279860469.1">
    <property type="nucleotide sequence ID" value="NZ_JAODZU010000021.1"/>
</dbReference>
<accession>A0AA42HUD3</accession>
<evidence type="ECO:0000313" key="2">
    <source>
        <dbReference type="Proteomes" id="UP001158297"/>
    </source>
</evidence>